<feature type="binding site" evidence="14">
    <location>
        <position position="286"/>
    </location>
    <ligand>
        <name>Ca(2+)</name>
        <dbReference type="ChEBI" id="CHEBI:29108"/>
        <label>2</label>
    </ligand>
</feature>
<evidence type="ECO:0000256" key="8">
    <source>
        <dbReference type="ARBA" id="ARBA00023004"/>
    </source>
</evidence>
<sequence>MGSKEYAEGKIHLPSSKYCGGSSSRLRFFLAAFFLLALGDALSPSLVAGAHLRPDYYADVCPDLESISVAHSPVAAPATLRLLFHDCAVRVRTYVLFFGCDASIMLINPDGDDEWRSLDGMTLKPEGFHTVMNAKAAVDSDPRCRNVVSCADILSLAARDSVFLSGGPDYQVELGRYDGRVSTGRSVVIPHGSFNLDQLNSFFSGLNLSQSCCIIPVILSVANGRSCVSLTWHHTALQAGAHTIGAASCGFFGYRMSTDTAMDPAFAEELRGSCPAMDAGGFAFLDAATPLRFDNEYYRNLRAGRGLLASDQALYADARSRADVDRYAADEEAFFGDFAAAMTRLGRVRVRTADDGEIRRDCRFPN</sequence>
<feature type="binding site" evidence="14">
    <location>
        <position position="101"/>
    </location>
    <ligand>
        <name>Ca(2+)</name>
        <dbReference type="ChEBI" id="CHEBI:29108"/>
        <label>1</label>
    </ligand>
</feature>
<keyword evidence="3 17" id="KW-0575">Peroxidase</keyword>
<evidence type="ECO:0000256" key="4">
    <source>
        <dbReference type="ARBA" id="ARBA00022617"/>
    </source>
</evidence>
<evidence type="ECO:0000256" key="2">
    <source>
        <dbReference type="ARBA" id="ARBA00004613"/>
    </source>
</evidence>
<comment type="caution">
    <text evidence="19">The sequence shown here is derived from an EMBL/GenBank/DDBJ whole genome shotgun (WGS) entry which is preliminary data.</text>
</comment>
<keyword evidence="7 17" id="KW-0560">Oxidoreductase</keyword>
<feature type="binding site" evidence="13">
    <location>
        <position position="190"/>
    </location>
    <ligand>
        <name>substrate</name>
    </ligand>
</feature>
<dbReference type="GO" id="GO:0005576">
    <property type="term" value="C:extracellular region"/>
    <property type="evidence" value="ECO:0007669"/>
    <property type="project" value="UniProtKB-SubCell"/>
</dbReference>
<keyword evidence="8 14" id="KW-0408">Iron</keyword>
<keyword evidence="11 17" id="KW-0376">Hydrogen peroxide</keyword>
<dbReference type="InterPro" id="IPR010255">
    <property type="entry name" value="Haem_peroxidase_sf"/>
</dbReference>
<keyword evidence="5 14" id="KW-0479">Metal-binding</keyword>
<evidence type="ECO:0000256" key="3">
    <source>
        <dbReference type="ARBA" id="ARBA00022559"/>
    </source>
</evidence>
<accession>A0A835B1P3</accession>
<feature type="binding site" evidence="14">
    <location>
        <position position="99"/>
    </location>
    <ligand>
        <name>Ca(2+)</name>
        <dbReference type="ChEBI" id="CHEBI:29108"/>
        <label>1</label>
    </ligand>
</feature>
<feature type="disulfide bond" evidence="16">
    <location>
        <begin position="87"/>
        <end position="100"/>
    </location>
</feature>
<evidence type="ECO:0000256" key="5">
    <source>
        <dbReference type="ARBA" id="ARBA00022723"/>
    </source>
</evidence>
<proteinExistence type="inferred from homology"/>
<dbReference type="Proteomes" id="UP000636709">
    <property type="component" value="Unassembled WGS sequence"/>
</dbReference>
<keyword evidence="10" id="KW-0873">Pyrrolidone carboxylic acid</keyword>
<evidence type="ECO:0000259" key="18">
    <source>
        <dbReference type="PROSITE" id="PS50873"/>
    </source>
</evidence>
<feature type="binding site" description="axial binding residue" evidence="14">
    <location>
        <position position="242"/>
    </location>
    <ligand>
        <name>heme b</name>
        <dbReference type="ChEBI" id="CHEBI:60344"/>
    </ligand>
    <ligandPart>
        <name>Fe</name>
        <dbReference type="ChEBI" id="CHEBI:18248"/>
    </ligandPart>
</feature>
<keyword evidence="6 14" id="KW-0106">Calcium</keyword>
<dbReference type="InterPro" id="IPR002016">
    <property type="entry name" value="Haem_peroxidase"/>
</dbReference>
<protein>
    <recommendedName>
        <fullName evidence="17">Peroxidase</fullName>
        <ecNumber evidence="17">1.11.1.7</ecNumber>
    </recommendedName>
</protein>
<dbReference type="Gramene" id="Dexi4B01G0021360.1">
    <property type="protein sequence ID" value="Dexi4B01G0021360.1:cds"/>
    <property type="gene ID" value="Dexi4B01G0021360"/>
</dbReference>
<comment type="cofactor">
    <cofactor evidence="14 17">
        <name>Ca(2+)</name>
        <dbReference type="ChEBI" id="CHEBI:29108"/>
    </cofactor>
    <text evidence="14 17">Binds 2 calcium ions per subunit.</text>
</comment>
<dbReference type="InterPro" id="IPR000823">
    <property type="entry name" value="Peroxidase_pln"/>
</dbReference>
<dbReference type="GO" id="GO:0006979">
    <property type="term" value="P:response to oxidative stress"/>
    <property type="evidence" value="ECO:0007669"/>
    <property type="project" value="UniProtKB-UniRule"/>
</dbReference>
<evidence type="ECO:0000313" key="19">
    <source>
        <dbReference type="EMBL" id="KAF8687468.1"/>
    </source>
</evidence>
<dbReference type="EMBL" id="JACEFO010002056">
    <property type="protein sequence ID" value="KAF8687468.1"/>
    <property type="molecule type" value="Genomic_DNA"/>
</dbReference>
<feature type="disulfide bond" evidence="16">
    <location>
        <begin position="150"/>
        <end position="362"/>
    </location>
</feature>
<comment type="cofactor">
    <cofactor evidence="14 17">
        <name>heme b</name>
        <dbReference type="ChEBI" id="CHEBI:60344"/>
    </cofactor>
    <text evidence="14 17">Binds 1 heme b (iron(II)-protoporphyrin IX) group per subunit.</text>
</comment>
<feature type="binding site" evidence="14">
    <location>
        <position position="114"/>
    </location>
    <ligand>
        <name>Ca(2+)</name>
        <dbReference type="ChEBI" id="CHEBI:29108"/>
        <label>1</label>
    </ligand>
</feature>
<comment type="similarity">
    <text evidence="17">Belongs to the peroxidase family. Classical plant (class III) peroxidase subfamily.</text>
</comment>
<evidence type="ECO:0000256" key="12">
    <source>
        <dbReference type="PIRSR" id="PIRSR600823-1"/>
    </source>
</evidence>
<evidence type="ECO:0000256" key="15">
    <source>
        <dbReference type="PIRSR" id="PIRSR600823-4"/>
    </source>
</evidence>
<feature type="binding site" evidence="14">
    <location>
        <position position="103"/>
    </location>
    <ligand>
        <name>Ca(2+)</name>
        <dbReference type="ChEBI" id="CHEBI:29108"/>
        <label>1</label>
    </ligand>
</feature>
<feature type="disulfide bond" evidence="16">
    <location>
        <begin position="61"/>
        <end position="144"/>
    </location>
</feature>
<keyword evidence="4 17" id="KW-0349">Heme</keyword>
<evidence type="ECO:0000256" key="16">
    <source>
        <dbReference type="PIRSR" id="PIRSR600823-5"/>
    </source>
</evidence>
<feature type="binding site" evidence="14">
    <location>
        <position position="289"/>
    </location>
    <ligand>
        <name>Ca(2+)</name>
        <dbReference type="ChEBI" id="CHEBI:29108"/>
        <label>2</label>
    </ligand>
</feature>
<evidence type="ECO:0000256" key="14">
    <source>
        <dbReference type="PIRSR" id="PIRSR600823-3"/>
    </source>
</evidence>
<organism evidence="19 20">
    <name type="scientific">Digitaria exilis</name>
    <dbReference type="NCBI Taxonomy" id="1010633"/>
    <lineage>
        <taxon>Eukaryota</taxon>
        <taxon>Viridiplantae</taxon>
        <taxon>Streptophyta</taxon>
        <taxon>Embryophyta</taxon>
        <taxon>Tracheophyta</taxon>
        <taxon>Spermatophyta</taxon>
        <taxon>Magnoliopsida</taxon>
        <taxon>Liliopsida</taxon>
        <taxon>Poales</taxon>
        <taxon>Poaceae</taxon>
        <taxon>PACMAD clade</taxon>
        <taxon>Panicoideae</taxon>
        <taxon>Panicodae</taxon>
        <taxon>Paniceae</taxon>
        <taxon>Anthephorinae</taxon>
        <taxon>Digitaria</taxon>
    </lineage>
</organism>
<comment type="catalytic activity">
    <reaction evidence="1 17">
        <text>2 a phenolic donor + H2O2 = 2 a phenolic radical donor + 2 H2O</text>
        <dbReference type="Rhea" id="RHEA:56136"/>
        <dbReference type="ChEBI" id="CHEBI:15377"/>
        <dbReference type="ChEBI" id="CHEBI:16240"/>
        <dbReference type="ChEBI" id="CHEBI:139520"/>
        <dbReference type="ChEBI" id="CHEBI:139521"/>
        <dbReference type="EC" id="1.11.1.7"/>
    </reaction>
</comment>
<feature type="binding site" evidence="14">
    <location>
        <position position="243"/>
    </location>
    <ligand>
        <name>Ca(2+)</name>
        <dbReference type="ChEBI" id="CHEBI:29108"/>
        <label>2</label>
    </ligand>
</feature>
<evidence type="ECO:0000313" key="20">
    <source>
        <dbReference type="Proteomes" id="UP000636709"/>
    </source>
</evidence>
<dbReference type="Gene3D" id="1.10.420.10">
    <property type="entry name" value="Peroxidase, domain 2"/>
    <property type="match status" value="2"/>
</dbReference>
<evidence type="ECO:0000256" key="11">
    <source>
        <dbReference type="ARBA" id="ARBA00023324"/>
    </source>
</evidence>
<evidence type="ECO:0000256" key="7">
    <source>
        <dbReference type="ARBA" id="ARBA00023002"/>
    </source>
</evidence>
<feature type="binding site" evidence="14">
    <location>
        <position position="294"/>
    </location>
    <ligand>
        <name>Ca(2+)</name>
        <dbReference type="ChEBI" id="CHEBI:29108"/>
        <label>2</label>
    </ligand>
</feature>
<dbReference type="PANTHER" id="PTHR31517:SF50">
    <property type="entry name" value="PEROXIDASE"/>
    <property type="match status" value="1"/>
</dbReference>
<evidence type="ECO:0000256" key="17">
    <source>
        <dbReference type="RuleBase" id="RU362060"/>
    </source>
</evidence>
<dbReference type="SUPFAM" id="SSF48113">
    <property type="entry name" value="Heme-dependent peroxidases"/>
    <property type="match status" value="1"/>
</dbReference>
<dbReference type="PRINTS" id="PR00458">
    <property type="entry name" value="PEROXIDASE"/>
</dbReference>
<dbReference type="GO" id="GO:0042744">
    <property type="term" value="P:hydrogen peroxide catabolic process"/>
    <property type="evidence" value="ECO:0007669"/>
    <property type="project" value="UniProtKB-KW"/>
</dbReference>
<feature type="disulfide bond" evidence="16">
    <location>
        <begin position="249"/>
        <end position="274"/>
    </location>
</feature>
<dbReference type="PROSITE" id="PS50873">
    <property type="entry name" value="PEROXIDASE_4"/>
    <property type="match status" value="1"/>
</dbReference>
<evidence type="ECO:0000256" key="9">
    <source>
        <dbReference type="ARBA" id="ARBA00023157"/>
    </source>
</evidence>
<dbReference type="InterPro" id="IPR033905">
    <property type="entry name" value="Secretory_peroxidase"/>
</dbReference>
<feature type="binding site" evidence="14">
    <location>
        <position position="86"/>
    </location>
    <ligand>
        <name>Ca(2+)</name>
        <dbReference type="ChEBI" id="CHEBI:29108"/>
        <label>1</label>
    </ligand>
</feature>
<dbReference type="InterPro" id="IPR019794">
    <property type="entry name" value="Peroxidases_AS"/>
</dbReference>
<dbReference type="GO" id="GO:0020037">
    <property type="term" value="F:heme binding"/>
    <property type="evidence" value="ECO:0007669"/>
    <property type="project" value="UniProtKB-UniRule"/>
</dbReference>
<evidence type="ECO:0000256" key="6">
    <source>
        <dbReference type="ARBA" id="ARBA00022837"/>
    </source>
</evidence>
<dbReference type="Gene3D" id="1.10.520.10">
    <property type="match status" value="2"/>
</dbReference>
<feature type="domain" description="Plant heme peroxidase family profile" evidence="18">
    <location>
        <begin position="51"/>
        <end position="366"/>
    </location>
</feature>
<dbReference type="GO" id="GO:0140825">
    <property type="term" value="F:lactoperoxidase activity"/>
    <property type="evidence" value="ECO:0007669"/>
    <property type="project" value="UniProtKB-EC"/>
</dbReference>
<dbReference type="EC" id="1.11.1.7" evidence="17"/>
<dbReference type="PROSITE" id="PS00436">
    <property type="entry name" value="PEROXIDASE_2"/>
    <property type="match status" value="1"/>
</dbReference>
<gene>
    <name evidence="19" type="ORF">HU200_043161</name>
</gene>
<feature type="active site" description="Proton acceptor" evidence="12">
    <location>
        <position position="85"/>
    </location>
</feature>
<keyword evidence="20" id="KW-1185">Reference proteome</keyword>
<dbReference type="Pfam" id="PF00141">
    <property type="entry name" value="peroxidase"/>
    <property type="match status" value="1"/>
</dbReference>
<dbReference type="PRINTS" id="PR00461">
    <property type="entry name" value="PLPEROXIDASE"/>
</dbReference>
<dbReference type="PANTHER" id="PTHR31517">
    <property type="match status" value="1"/>
</dbReference>
<keyword evidence="9 16" id="KW-1015">Disulfide bond</keyword>
<feature type="binding site" evidence="14">
    <location>
        <position position="89"/>
    </location>
    <ligand>
        <name>Ca(2+)</name>
        <dbReference type="ChEBI" id="CHEBI:29108"/>
        <label>1</label>
    </ligand>
</feature>
<feature type="site" description="Transition state stabilizer" evidence="15">
    <location>
        <position position="81"/>
    </location>
</feature>
<dbReference type="AlphaFoldDB" id="A0A835B1P3"/>
<dbReference type="CDD" id="cd00693">
    <property type="entry name" value="secretory_peroxidase"/>
    <property type="match status" value="1"/>
</dbReference>
<evidence type="ECO:0000256" key="1">
    <source>
        <dbReference type="ARBA" id="ARBA00000189"/>
    </source>
</evidence>
<comment type="function">
    <text evidence="17">Removal of H(2)O(2), oxidation of toxic reductants, biosynthesis and degradation of lignin, suberization, auxin catabolism, response to environmental stresses such as wounding, pathogen attack and oxidative stress.</text>
</comment>
<keyword evidence="17" id="KW-0964">Secreted</keyword>
<comment type="subcellular location">
    <subcellularLocation>
        <location evidence="2 17">Secreted</location>
    </subcellularLocation>
</comment>
<dbReference type="GO" id="GO:0046872">
    <property type="term" value="F:metal ion binding"/>
    <property type="evidence" value="ECO:0007669"/>
    <property type="project" value="UniProtKB-UniRule"/>
</dbReference>
<name>A0A835B1P3_9POAL</name>
<dbReference type="FunFam" id="1.10.420.10:FF:000001">
    <property type="entry name" value="Peroxidase"/>
    <property type="match status" value="1"/>
</dbReference>
<evidence type="ECO:0000256" key="13">
    <source>
        <dbReference type="PIRSR" id="PIRSR600823-2"/>
    </source>
</evidence>
<dbReference type="OrthoDB" id="2113341at2759"/>
<reference evidence="19" key="1">
    <citation type="submission" date="2020-07" db="EMBL/GenBank/DDBJ databases">
        <title>Genome sequence and genetic diversity analysis of an under-domesticated orphan crop, white fonio (Digitaria exilis).</title>
        <authorList>
            <person name="Bennetzen J.L."/>
            <person name="Chen S."/>
            <person name="Ma X."/>
            <person name="Wang X."/>
            <person name="Yssel A.E.J."/>
            <person name="Chaluvadi S.R."/>
            <person name="Johnson M."/>
            <person name="Gangashetty P."/>
            <person name="Hamidou F."/>
            <person name="Sanogo M.D."/>
            <person name="Zwaenepoel A."/>
            <person name="Wallace J."/>
            <person name="Van De Peer Y."/>
            <person name="Van Deynze A."/>
        </authorList>
    </citation>
    <scope>NUCLEOTIDE SEQUENCE</scope>
    <source>
        <tissue evidence="19">Leaves</tissue>
    </source>
</reference>
<evidence type="ECO:0000256" key="10">
    <source>
        <dbReference type="ARBA" id="ARBA00023283"/>
    </source>
</evidence>